<keyword evidence="2" id="KW-1185">Reference proteome</keyword>
<evidence type="ECO:0000313" key="1">
    <source>
        <dbReference type="EMBL" id="OMO86766.1"/>
    </source>
</evidence>
<accession>A0A1R3IW18</accession>
<proteinExistence type="predicted"/>
<dbReference type="Proteomes" id="UP000187203">
    <property type="component" value="Unassembled WGS sequence"/>
</dbReference>
<protein>
    <submittedName>
        <fullName evidence="1">Alpha amylase 3 (IC)</fullName>
    </submittedName>
</protein>
<dbReference type="AlphaFoldDB" id="A0A1R3IW18"/>
<dbReference type="EMBL" id="AWUE01017518">
    <property type="protein sequence ID" value="OMO86766.1"/>
    <property type="molecule type" value="Genomic_DNA"/>
</dbReference>
<dbReference type="OrthoDB" id="10551796at2759"/>
<organism evidence="1 2">
    <name type="scientific">Corchorus olitorius</name>
    <dbReference type="NCBI Taxonomy" id="93759"/>
    <lineage>
        <taxon>Eukaryota</taxon>
        <taxon>Viridiplantae</taxon>
        <taxon>Streptophyta</taxon>
        <taxon>Embryophyta</taxon>
        <taxon>Tracheophyta</taxon>
        <taxon>Spermatophyta</taxon>
        <taxon>Magnoliopsida</taxon>
        <taxon>eudicotyledons</taxon>
        <taxon>Gunneridae</taxon>
        <taxon>Pentapetalae</taxon>
        <taxon>rosids</taxon>
        <taxon>malvids</taxon>
        <taxon>Malvales</taxon>
        <taxon>Malvaceae</taxon>
        <taxon>Grewioideae</taxon>
        <taxon>Apeibeae</taxon>
        <taxon>Corchorus</taxon>
    </lineage>
</organism>
<comment type="caution">
    <text evidence="1">The sequence shown here is derived from an EMBL/GenBank/DDBJ whole genome shotgun (WGS) entry which is preliminary data.</text>
</comment>
<gene>
    <name evidence="1" type="ORF">COLO4_20937</name>
</gene>
<evidence type="ECO:0000313" key="2">
    <source>
        <dbReference type="Proteomes" id="UP000187203"/>
    </source>
</evidence>
<name>A0A1R3IW18_9ROSI</name>
<reference evidence="2" key="1">
    <citation type="submission" date="2013-09" db="EMBL/GenBank/DDBJ databases">
        <title>Corchorus olitorius genome sequencing.</title>
        <authorList>
            <person name="Alam M."/>
            <person name="Haque M.S."/>
            <person name="Islam M.S."/>
            <person name="Emdad E.M."/>
            <person name="Islam M.M."/>
            <person name="Ahmed B."/>
            <person name="Halim A."/>
            <person name="Hossen Q.M.M."/>
            <person name="Hossain M.Z."/>
            <person name="Ahmed R."/>
            <person name="Khan M.M."/>
            <person name="Islam R."/>
            <person name="Rashid M.M."/>
            <person name="Khan S.A."/>
            <person name="Rahman M.S."/>
            <person name="Alam M."/>
            <person name="Yahiya A.S."/>
            <person name="Khan M.S."/>
            <person name="Azam M.S."/>
            <person name="Haque T."/>
            <person name="Lashkar M.Z.H."/>
            <person name="Akhand A.I."/>
            <person name="Morshed G."/>
            <person name="Roy S."/>
            <person name="Uddin K.S."/>
            <person name="Rabeya T."/>
            <person name="Hossain A.S."/>
            <person name="Chowdhury A."/>
            <person name="Snigdha A.R."/>
            <person name="Mortoza M.S."/>
            <person name="Matin S.A."/>
            <person name="Hoque S.M.E."/>
            <person name="Islam M.K."/>
            <person name="Roy D.K."/>
            <person name="Haider R."/>
            <person name="Moosa M.M."/>
            <person name="Elias S.M."/>
            <person name="Hasan A.M."/>
            <person name="Jahan S."/>
            <person name="Shafiuddin M."/>
            <person name="Mahmood N."/>
            <person name="Shommy N.S."/>
        </authorList>
    </citation>
    <scope>NUCLEOTIDE SEQUENCE [LARGE SCALE GENOMIC DNA]</scope>
    <source>
        <strain evidence="2">cv. O-4</strain>
    </source>
</reference>
<sequence>MRSRVIKNKIKEGRRRGDRLLANAIEVGSEPGIKLDLRVPNWSPLYNSKVGPLALVTKQLIMDCAYLAIHSRAPFAQIFLPDPCFDILPLGLRGRNLPSKKISKLNDEPGIRVTTLRVSKLWGCKIPTSGEDVGMAFLGVDEEGSSIYVHIK</sequence>